<evidence type="ECO:0000313" key="5">
    <source>
        <dbReference type="EMBL" id="EZP84804.1"/>
    </source>
</evidence>
<evidence type="ECO:0000256" key="1">
    <source>
        <dbReference type="ARBA" id="ARBA00022741"/>
    </source>
</evidence>
<evidence type="ECO:0000313" key="7">
    <source>
        <dbReference type="Proteomes" id="UP000094626"/>
    </source>
</evidence>
<dbReference type="AlphaFoldDB" id="A0A031K6G9"/>
<keyword evidence="1" id="KW-0547">Nucleotide-binding</keyword>
<dbReference type="InterPro" id="IPR017871">
    <property type="entry name" value="ABC_transporter-like_CS"/>
</dbReference>
<sequence>MSFDVALTLKRGERRMDYAFVAGAGLTALFGPSGAGKTSLLDAVAGLLRPAEGRIAVAGATLFDSAARIDLRPEKRRCGYVFQDLRLFPHRSVRRNLEFGRREGSTLDWDHTLDLLGIAGLLDRMPATLSGGEAQRVAIGRALLSAPEFLLMDEPLASVDVARREDILRLIERIRDELRLPILYVSHDRAEVERLAQTIVPVAGPGIDAA</sequence>
<reference evidence="5 6" key="1">
    <citation type="submission" date="2014-03" db="EMBL/GenBank/DDBJ databases">
        <title>Whole genome sequence of Novosphingobium resinovorum KF1.</title>
        <authorList>
            <person name="Gan H.M."/>
            <person name="Gan H.Y."/>
            <person name="Chew T.H."/>
            <person name="Savka M.A."/>
        </authorList>
    </citation>
    <scope>NUCLEOTIDE SEQUENCE [LARGE SCALE GENOMIC DNA]</scope>
    <source>
        <strain evidence="5 6">KF1</strain>
    </source>
</reference>
<dbReference type="OrthoDB" id="9802264at2"/>
<dbReference type="Gene3D" id="3.40.50.300">
    <property type="entry name" value="P-loop containing nucleotide triphosphate hydrolases"/>
    <property type="match status" value="1"/>
</dbReference>
<dbReference type="Pfam" id="PF00005">
    <property type="entry name" value="ABC_tran"/>
    <property type="match status" value="1"/>
</dbReference>
<dbReference type="GO" id="GO:0016887">
    <property type="term" value="F:ATP hydrolysis activity"/>
    <property type="evidence" value="ECO:0007669"/>
    <property type="project" value="InterPro"/>
</dbReference>
<organism evidence="5 6">
    <name type="scientific">Novosphingobium resinovorum</name>
    <dbReference type="NCBI Taxonomy" id="158500"/>
    <lineage>
        <taxon>Bacteria</taxon>
        <taxon>Pseudomonadati</taxon>
        <taxon>Pseudomonadota</taxon>
        <taxon>Alphaproteobacteria</taxon>
        <taxon>Sphingomonadales</taxon>
        <taxon>Sphingomonadaceae</taxon>
        <taxon>Novosphingobium</taxon>
    </lineage>
</organism>
<dbReference type="InterPro" id="IPR050334">
    <property type="entry name" value="Molybdenum_import_ModC"/>
</dbReference>
<evidence type="ECO:0000313" key="4">
    <source>
        <dbReference type="EMBL" id="AOR75811.1"/>
    </source>
</evidence>
<dbReference type="Proteomes" id="UP000024329">
    <property type="component" value="Unassembled WGS sequence"/>
</dbReference>
<dbReference type="PROSITE" id="PS50893">
    <property type="entry name" value="ABC_TRANSPORTER_2"/>
    <property type="match status" value="1"/>
</dbReference>
<dbReference type="KEGG" id="nre:BES08_02890"/>
<dbReference type="InterPro" id="IPR027417">
    <property type="entry name" value="P-loop_NTPase"/>
</dbReference>
<protein>
    <submittedName>
        <fullName evidence="5">Molybdate transport system ATP-binding protein</fullName>
    </submittedName>
    <submittedName>
        <fullName evidence="4">Molybdenum ABC transporter ATP-binding protein</fullName>
    </submittedName>
</protein>
<keyword evidence="7" id="KW-1185">Reference proteome</keyword>
<dbReference type="InterPro" id="IPR003439">
    <property type="entry name" value="ABC_transporter-like_ATP-bd"/>
</dbReference>
<dbReference type="SUPFAM" id="SSF52540">
    <property type="entry name" value="P-loop containing nucleoside triphosphate hydrolases"/>
    <property type="match status" value="1"/>
</dbReference>
<evidence type="ECO:0000256" key="2">
    <source>
        <dbReference type="ARBA" id="ARBA00022840"/>
    </source>
</evidence>
<dbReference type="Proteomes" id="UP000094626">
    <property type="component" value="Chromosome"/>
</dbReference>
<dbReference type="InterPro" id="IPR003593">
    <property type="entry name" value="AAA+_ATPase"/>
</dbReference>
<dbReference type="PATRIC" id="fig|158500.4.peg.583"/>
<gene>
    <name evidence="4" type="ORF">BES08_02890</name>
    <name evidence="5" type="ORF">BV97_00566</name>
</gene>
<reference evidence="7" key="3">
    <citation type="journal article" date="2017" name="J. Biotechnol.">
        <title>Complete genome sequence of Novosphingobium resinovorum SA1, a versatile xenobiotic-degrading bacterium capable of utilizing sulfanilic acid.</title>
        <authorList>
            <person name="Hegedus B."/>
            <person name="Kos P.B."/>
            <person name="Balint B."/>
            <person name="Maroti G."/>
            <person name="Gan H.M."/>
            <person name="Perei K."/>
            <person name="Rakhely G."/>
        </authorList>
    </citation>
    <scope>NUCLEOTIDE SEQUENCE [LARGE SCALE GENOMIC DNA]</scope>
    <source>
        <strain evidence="7">SA1</strain>
    </source>
</reference>
<dbReference type="SMART" id="SM00382">
    <property type="entry name" value="AAA"/>
    <property type="match status" value="1"/>
</dbReference>
<dbReference type="RefSeq" id="WP_036522841.1">
    <property type="nucleotide sequence ID" value="NZ_CP017075.1"/>
</dbReference>
<reference evidence="4" key="2">
    <citation type="submission" date="2016-08" db="EMBL/GenBank/DDBJ databases">
        <authorList>
            <person name="Seilhamer J.J."/>
        </authorList>
    </citation>
    <scope>NUCLEOTIDE SEQUENCE [LARGE SCALE GENOMIC DNA]</scope>
    <source>
        <strain evidence="4">SA1</strain>
    </source>
</reference>
<dbReference type="PANTHER" id="PTHR43514:SF4">
    <property type="entry name" value="ABC TRANSPORTER I FAMILY MEMBER 10"/>
    <property type="match status" value="1"/>
</dbReference>
<dbReference type="GO" id="GO:0005524">
    <property type="term" value="F:ATP binding"/>
    <property type="evidence" value="ECO:0007669"/>
    <property type="project" value="UniProtKB-KW"/>
</dbReference>
<dbReference type="EMBL" id="CP017075">
    <property type="protein sequence ID" value="AOR75811.1"/>
    <property type="molecule type" value="Genomic_DNA"/>
</dbReference>
<dbReference type="PANTHER" id="PTHR43514">
    <property type="entry name" value="ABC TRANSPORTER I FAMILY MEMBER 10"/>
    <property type="match status" value="1"/>
</dbReference>
<name>A0A031K6G9_9SPHN</name>
<accession>A0A031K6G9</accession>
<feature type="domain" description="ABC transporter" evidence="3">
    <location>
        <begin position="1"/>
        <end position="210"/>
    </location>
</feature>
<keyword evidence="2 5" id="KW-0067">ATP-binding</keyword>
<evidence type="ECO:0000313" key="6">
    <source>
        <dbReference type="Proteomes" id="UP000024329"/>
    </source>
</evidence>
<evidence type="ECO:0000259" key="3">
    <source>
        <dbReference type="PROSITE" id="PS50893"/>
    </source>
</evidence>
<dbReference type="eggNOG" id="COG4148">
    <property type="taxonomic scope" value="Bacteria"/>
</dbReference>
<proteinExistence type="predicted"/>
<dbReference type="EMBL" id="JFYZ01000001">
    <property type="protein sequence ID" value="EZP84804.1"/>
    <property type="molecule type" value="Genomic_DNA"/>
</dbReference>
<dbReference type="STRING" id="158500.BES08_02890"/>
<dbReference type="PROSITE" id="PS00211">
    <property type="entry name" value="ABC_TRANSPORTER_1"/>
    <property type="match status" value="1"/>
</dbReference>